<dbReference type="InterPro" id="IPR000182">
    <property type="entry name" value="GNAT_dom"/>
</dbReference>
<dbReference type="PANTHER" id="PTHR43420">
    <property type="entry name" value="ACETYLTRANSFERASE"/>
    <property type="match status" value="1"/>
</dbReference>
<sequence length="177" mass="19795">MQTPVFETFTDPDAAARVLDEIAPLYEQVFAEPPYFEGPRDLAGFLEGYEAFRTMPGFRLVLARSGAALVGFAFGVLLQSDSRWWNGLGLDEGFTRENGHRTFVIREIAVAPEQRRQGLGRELHAAVLEGAQVERVTLAVRPEAQAAMNMYEALGYRNLGDKPPAWKGAPVYRYMVR</sequence>
<organism evidence="4 5">
    <name type="scientific">Kitasatospora misakiensis</name>
    <dbReference type="NCBI Taxonomy" id="67330"/>
    <lineage>
        <taxon>Bacteria</taxon>
        <taxon>Bacillati</taxon>
        <taxon>Actinomycetota</taxon>
        <taxon>Actinomycetes</taxon>
        <taxon>Kitasatosporales</taxon>
        <taxon>Streptomycetaceae</taxon>
        <taxon>Kitasatospora</taxon>
    </lineage>
</organism>
<keyword evidence="5" id="KW-1185">Reference proteome</keyword>
<dbReference type="CDD" id="cd04301">
    <property type="entry name" value="NAT_SF"/>
    <property type="match status" value="1"/>
</dbReference>
<evidence type="ECO:0000259" key="3">
    <source>
        <dbReference type="PROSITE" id="PS51186"/>
    </source>
</evidence>
<dbReference type="InterPro" id="IPR016181">
    <property type="entry name" value="Acyl_CoA_acyltransferase"/>
</dbReference>
<reference evidence="5" key="1">
    <citation type="journal article" date="2019" name="Int. J. Syst. Evol. Microbiol.">
        <title>The Global Catalogue of Microorganisms (GCM) 10K type strain sequencing project: providing services to taxonomists for standard genome sequencing and annotation.</title>
        <authorList>
            <consortium name="The Broad Institute Genomics Platform"/>
            <consortium name="The Broad Institute Genome Sequencing Center for Infectious Disease"/>
            <person name="Wu L."/>
            <person name="Ma J."/>
        </authorList>
    </citation>
    <scope>NUCLEOTIDE SEQUENCE [LARGE SCALE GENOMIC DNA]</scope>
    <source>
        <strain evidence="5">CGMCC 4.1437</strain>
    </source>
</reference>
<name>A0ABW0X6N6_9ACTN</name>
<dbReference type="EMBL" id="JBHSOF010000037">
    <property type="protein sequence ID" value="MFC5666202.1"/>
    <property type="molecule type" value="Genomic_DNA"/>
</dbReference>
<dbReference type="Gene3D" id="3.40.630.30">
    <property type="match status" value="1"/>
</dbReference>
<dbReference type="EC" id="2.3.1.-" evidence="4"/>
<dbReference type="Proteomes" id="UP001595975">
    <property type="component" value="Unassembled WGS sequence"/>
</dbReference>
<evidence type="ECO:0000313" key="4">
    <source>
        <dbReference type="EMBL" id="MFC5666202.1"/>
    </source>
</evidence>
<accession>A0ABW0X6N6</accession>
<keyword evidence="2 4" id="KW-0012">Acyltransferase</keyword>
<evidence type="ECO:0000256" key="2">
    <source>
        <dbReference type="ARBA" id="ARBA00023315"/>
    </source>
</evidence>
<evidence type="ECO:0000313" key="5">
    <source>
        <dbReference type="Proteomes" id="UP001595975"/>
    </source>
</evidence>
<dbReference type="InterPro" id="IPR050680">
    <property type="entry name" value="YpeA/RimI_acetyltransf"/>
</dbReference>
<comment type="caution">
    <text evidence="4">The sequence shown here is derived from an EMBL/GenBank/DDBJ whole genome shotgun (WGS) entry which is preliminary data.</text>
</comment>
<dbReference type="PROSITE" id="PS51186">
    <property type="entry name" value="GNAT"/>
    <property type="match status" value="1"/>
</dbReference>
<dbReference type="GO" id="GO:0016746">
    <property type="term" value="F:acyltransferase activity"/>
    <property type="evidence" value="ECO:0007669"/>
    <property type="project" value="UniProtKB-KW"/>
</dbReference>
<gene>
    <name evidence="4" type="ORF">ACFP3U_24905</name>
</gene>
<protein>
    <submittedName>
        <fullName evidence="4">GNAT family N-acetyltransferase</fullName>
        <ecNumber evidence="4">2.3.1.-</ecNumber>
    </submittedName>
</protein>
<evidence type="ECO:0000256" key="1">
    <source>
        <dbReference type="ARBA" id="ARBA00022679"/>
    </source>
</evidence>
<proteinExistence type="predicted"/>
<dbReference type="Pfam" id="PF00583">
    <property type="entry name" value="Acetyltransf_1"/>
    <property type="match status" value="1"/>
</dbReference>
<keyword evidence="1 4" id="KW-0808">Transferase</keyword>
<dbReference type="RefSeq" id="WP_380227876.1">
    <property type="nucleotide sequence ID" value="NZ_JBHSOF010000037.1"/>
</dbReference>
<dbReference type="SUPFAM" id="SSF55729">
    <property type="entry name" value="Acyl-CoA N-acyltransferases (Nat)"/>
    <property type="match status" value="1"/>
</dbReference>
<feature type="domain" description="N-acetyltransferase" evidence="3">
    <location>
        <begin position="4"/>
        <end position="177"/>
    </location>
</feature>